<dbReference type="GO" id="GO:0006488">
    <property type="term" value="P:dolichol-linked oligosaccharide biosynthetic process"/>
    <property type="evidence" value="ECO:0007669"/>
    <property type="project" value="InterPro"/>
</dbReference>
<feature type="region of interest" description="Disordered" evidence="8">
    <location>
        <begin position="173"/>
        <end position="196"/>
    </location>
</feature>
<feature type="region of interest" description="Disordered" evidence="8">
    <location>
        <begin position="86"/>
        <end position="117"/>
    </location>
</feature>
<keyword evidence="5" id="KW-0328">Glycosyltransferase</keyword>
<dbReference type="Gene3D" id="3.40.50.2000">
    <property type="entry name" value="Glycogen Phosphorylase B"/>
    <property type="match status" value="1"/>
</dbReference>
<dbReference type="PANTHER" id="PTHR12867">
    <property type="entry name" value="GLYCOSYL TRANSFERASE-RELATED"/>
    <property type="match status" value="1"/>
</dbReference>
<dbReference type="Proteomes" id="UP001474421">
    <property type="component" value="Unassembled WGS sequence"/>
</dbReference>
<evidence type="ECO:0000256" key="8">
    <source>
        <dbReference type="SAM" id="MobiDB-lite"/>
    </source>
</evidence>
<keyword evidence="11" id="KW-1185">Reference proteome</keyword>
<keyword evidence="7" id="KW-0256">Endoplasmic reticulum</keyword>
<dbReference type="EC" id="2.4.1.141" evidence="3"/>
<evidence type="ECO:0000256" key="1">
    <source>
        <dbReference type="ARBA" id="ARBA00004240"/>
    </source>
</evidence>
<comment type="caution">
    <text evidence="10">The sequence shown here is derived from an EMBL/GenBank/DDBJ whole genome shotgun (WGS) entry which is preliminary data.</text>
</comment>
<dbReference type="InterPro" id="IPR039042">
    <property type="entry name" value="Alg13-like"/>
</dbReference>
<keyword evidence="6 10" id="KW-0808">Transferase</keyword>
<comment type="subcellular location">
    <subcellularLocation>
        <location evidence="1">Endoplasmic reticulum</location>
    </subcellularLocation>
</comment>
<protein>
    <recommendedName>
        <fullName evidence="4">UDP-N-acetylglucosamine transferase subunit ALG13</fullName>
        <ecNumber evidence="3">2.4.1.141</ecNumber>
    </recommendedName>
</protein>
<accession>A0AAW1BWB0</accession>
<dbReference type="AlphaFoldDB" id="A0AAW1BWB0"/>
<name>A0AAW1BWB0_CROAD</name>
<dbReference type="Pfam" id="PF04101">
    <property type="entry name" value="Glyco_tran_28_C"/>
    <property type="match status" value="1"/>
</dbReference>
<reference evidence="10 11" key="1">
    <citation type="journal article" date="2024" name="Proc. Natl. Acad. Sci. U.S.A.">
        <title>The genetic regulatory architecture and epigenomic basis for age-related changes in rattlesnake venom.</title>
        <authorList>
            <person name="Hogan M.P."/>
            <person name="Holding M.L."/>
            <person name="Nystrom G.S."/>
            <person name="Colston T.J."/>
            <person name="Bartlett D.A."/>
            <person name="Mason A.J."/>
            <person name="Ellsworth S.A."/>
            <person name="Rautsaw R.M."/>
            <person name="Lawrence K.C."/>
            <person name="Strickland J.L."/>
            <person name="He B."/>
            <person name="Fraser P."/>
            <person name="Margres M.J."/>
            <person name="Gilbert D.M."/>
            <person name="Gibbs H.L."/>
            <person name="Parkinson C.L."/>
            <person name="Rokyta D.R."/>
        </authorList>
    </citation>
    <scope>NUCLEOTIDE SEQUENCE [LARGE SCALE GENOMIC DNA]</scope>
    <source>
        <strain evidence="10">DRR0105</strain>
    </source>
</reference>
<sequence>MKSVFFTVGTTSFDDLIAAVTSPEATQVLQDLGYRKLVLQVGRGKECPDPFSTAALTLEVFRFKSSLSEDVKKADLQTVNISTSELSHFPRGRKSPSAVPTPPPALTQRTNNQRSFEPRPSLTFCAERIGDRGFLLHGPANQETARNPSFCDVAARLHLHWLVLVTPPVCGGGGDRRSSSVSPDLFTPRARLPSGG</sequence>
<evidence type="ECO:0000256" key="7">
    <source>
        <dbReference type="ARBA" id="ARBA00022824"/>
    </source>
</evidence>
<dbReference type="InterPro" id="IPR007235">
    <property type="entry name" value="Glyco_trans_28_C"/>
</dbReference>
<dbReference type="GO" id="GO:0005783">
    <property type="term" value="C:endoplasmic reticulum"/>
    <property type="evidence" value="ECO:0007669"/>
    <property type="project" value="UniProtKB-SubCell"/>
</dbReference>
<evidence type="ECO:0000256" key="6">
    <source>
        <dbReference type="ARBA" id="ARBA00022679"/>
    </source>
</evidence>
<evidence type="ECO:0000256" key="4">
    <source>
        <dbReference type="ARBA" id="ARBA00017468"/>
    </source>
</evidence>
<proteinExistence type="inferred from homology"/>
<dbReference type="GO" id="GO:0004577">
    <property type="term" value="F:N-acetylglucosaminyldiphosphodolichol N-acetylglucosaminyltransferase activity"/>
    <property type="evidence" value="ECO:0007669"/>
    <property type="project" value="UniProtKB-EC"/>
</dbReference>
<evidence type="ECO:0000256" key="2">
    <source>
        <dbReference type="ARBA" id="ARBA00006962"/>
    </source>
</evidence>
<evidence type="ECO:0000256" key="3">
    <source>
        <dbReference type="ARBA" id="ARBA00012614"/>
    </source>
</evidence>
<evidence type="ECO:0000259" key="9">
    <source>
        <dbReference type="Pfam" id="PF04101"/>
    </source>
</evidence>
<evidence type="ECO:0000313" key="10">
    <source>
        <dbReference type="EMBL" id="KAK9406258.1"/>
    </source>
</evidence>
<evidence type="ECO:0000313" key="11">
    <source>
        <dbReference type="Proteomes" id="UP001474421"/>
    </source>
</evidence>
<evidence type="ECO:0000256" key="5">
    <source>
        <dbReference type="ARBA" id="ARBA00022676"/>
    </source>
</evidence>
<comment type="similarity">
    <text evidence="2">Belongs to the glycosyltransferase 28 family.</text>
</comment>
<organism evidence="10 11">
    <name type="scientific">Crotalus adamanteus</name>
    <name type="common">Eastern diamondback rattlesnake</name>
    <dbReference type="NCBI Taxonomy" id="8729"/>
    <lineage>
        <taxon>Eukaryota</taxon>
        <taxon>Metazoa</taxon>
        <taxon>Chordata</taxon>
        <taxon>Craniata</taxon>
        <taxon>Vertebrata</taxon>
        <taxon>Euteleostomi</taxon>
        <taxon>Lepidosauria</taxon>
        <taxon>Squamata</taxon>
        <taxon>Bifurcata</taxon>
        <taxon>Unidentata</taxon>
        <taxon>Episquamata</taxon>
        <taxon>Toxicofera</taxon>
        <taxon>Serpentes</taxon>
        <taxon>Colubroidea</taxon>
        <taxon>Viperidae</taxon>
        <taxon>Crotalinae</taxon>
        <taxon>Crotalus</taxon>
    </lineage>
</organism>
<gene>
    <name evidence="10" type="ORF">NXF25_005032</name>
</gene>
<dbReference type="PANTHER" id="PTHR12867:SF6">
    <property type="entry name" value="N-ACETYLGLUCOSAMINYLDIPHOSPHODOLICHOL N-ACETYLGLUCOSAMINYLTRANSFERASE"/>
    <property type="match status" value="1"/>
</dbReference>
<dbReference type="EMBL" id="JAOTOJ010000002">
    <property type="protein sequence ID" value="KAK9406258.1"/>
    <property type="molecule type" value="Genomic_DNA"/>
</dbReference>
<feature type="domain" description="Glycosyl transferase family 28 C-terminal" evidence="9">
    <location>
        <begin position="4"/>
        <end position="76"/>
    </location>
</feature>